<proteinExistence type="predicted"/>
<keyword evidence="3" id="KW-1185">Reference proteome</keyword>
<dbReference type="SUPFAM" id="SSF48452">
    <property type="entry name" value="TPR-like"/>
    <property type="match status" value="1"/>
</dbReference>
<dbReference type="EMBL" id="CP002347">
    <property type="protein sequence ID" value="ADR18311.1"/>
    <property type="molecule type" value="Genomic_DNA"/>
</dbReference>
<organism evidence="2 3">
    <name type="scientific">Calditerrivibrio nitroreducens (strain DSM 19672 / NBRC 101217 / Yu37-1)</name>
    <dbReference type="NCBI Taxonomy" id="768670"/>
    <lineage>
        <taxon>Bacteria</taxon>
        <taxon>Pseudomonadati</taxon>
        <taxon>Deferribacterota</taxon>
        <taxon>Deferribacteres</taxon>
        <taxon>Deferribacterales</taxon>
        <taxon>Calditerrivibrionaceae</taxon>
    </lineage>
</organism>
<keyword evidence="1" id="KW-0472">Membrane</keyword>
<dbReference type="HOGENOM" id="CLU_1173709_0_0_0"/>
<name>E4TEI5_CALNY</name>
<reference evidence="2 3" key="2">
    <citation type="journal article" date="2011" name="Stand. Genomic Sci.">
        <title>Complete genome sequence of Calditerrivibrio nitroreducens type strain (Yu37-1).</title>
        <authorList>
            <person name="Pitluck S."/>
            <person name="Sikorski J."/>
            <person name="Zeytun A."/>
            <person name="Lapidus A."/>
            <person name="Nolan M."/>
            <person name="Lucas S."/>
            <person name="Hammon N."/>
            <person name="Deshpande S."/>
            <person name="Cheng J.F."/>
            <person name="Tapia R."/>
            <person name="Han C."/>
            <person name="Goodwin L."/>
            <person name="Liolios K."/>
            <person name="Pagani I."/>
            <person name="Ivanova N."/>
            <person name="Mavromatis K."/>
            <person name="Pati A."/>
            <person name="Chen A."/>
            <person name="Palaniappan K."/>
            <person name="Hauser L."/>
            <person name="Chang Y.J."/>
            <person name="Jeffries C.D."/>
            <person name="Detter J.C."/>
            <person name="Brambilla E."/>
            <person name="Djao O.D."/>
            <person name="Rohde M."/>
            <person name="Spring S."/>
            <person name="Goker M."/>
            <person name="Woyke T."/>
            <person name="Bristow J."/>
            <person name="Eisen J.A."/>
            <person name="Markowitz V."/>
            <person name="Hugenholtz P."/>
            <person name="Kyrpides N.C."/>
            <person name="Klenk H.P."/>
            <person name="Land M."/>
        </authorList>
    </citation>
    <scope>NUCLEOTIDE SEQUENCE [LARGE SCALE GENOMIC DNA]</scope>
    <source>
        <strain evidence="3">DSM 19672 / NBRC 101217 / Yu37-1</strain>
    </source>
</reference>
<dbReference type="AlphaFoldDB" id="E4TEI5"/>
<evidence type="ECO:0000313" key="2">
    <source>
        <dbReference type="EMBL" id="ADR18311.1"/>
    </source>
</evidence>
<evidence type="ECO:0000313" key="3">
    <source>
        <dbReference type="Proteomes" id="UP000007039"/>
    </source>
</evidence>
<accession>E4TEI5</accession>
<dbReference type="Gene3D" id="1.25.40.10">
    <property type="entry name" value="Tetratricopeptide repeat domain"/>
    <property type="match status" value="1"/>
</dbReference>
<dbReference type="KEGG" id="cni:Calni_0398"/>
<reference key="1">
    <citation type="submission" date="2010-11" db="EMBL/GenBank/DDBJ databases">
        <title>The complete genome of chromosome of Calditerrivibrio nitroreducens DSM 19672.</title>
        <authorList>
            <consortium name="US DOE Joint Genome Institute (JGI-PGF)"/>
            <person name="Lucas S."/>
            <person name="Copeland A."/>
            <person name="Lapidus A."/>
            <person name="Bruce D."/>
            <person name="Goodwin L."/>
            <person name="Pitluck S."/>
            <person name="Kyrpides N."/>
            <person name="Mavromatis K."/>
            <person name="Ivanova N."/>
            <person name="Mikhailova N."/>
            <person name="Zeytun A."/>
            <person name="Brettin T."/>
            <person name="Detter J.C."/>
            <person name="Tapia R."/>
            <person name="Han C."/>
            <person name="Land M."/>
            <person name="Hauser L."/>
            <person name="Markowitz V."/>
            <person name="Cheng J.-F."/>
            <person name="Hugenholtz P."/>
            <person name="Woyke T."/>
            <person name="Wu D."/>
            <person name="Spring S."/>
            <person name="Schroeder M."/>
            <person name="Brambilla E."/>
            <person name="Klenk H.-P."/>
            <person name="Eisen J.A."/>
        </authorList>
    </citation>
    <scope>NUCLEOTIDE SEQUENCE [LARGE SCALE GENOMIC DNA]</scope>
    <source>
        <strain>DSM 19672</strain>
    </source>
</reference>
<dbReference type="STRING" id="768670.Calni_0398"/>
<dbReference type="OrthoDB" id="434769at2"/>
<dbReference type="RefSeq" id="WP_013450527.1">
    <property type="nucleotide sequence ID" value="NC_014758.1"/>
</dbReference>
<dbReference type="InterPro" id="IPR011990">
    <property type="entry name" value="TPR-like_helical_dom_sf"/>
</dbReference>
<gene>
    <name evidence="2" type="ordered locus">Calni_0398</name>
</gene>
<keyword evidence="1" id="KW-0812">Transmembrane</keyword>
<keyword evidence="1" id="KW-1133">Transmembrane helix</keyword>
<dbReference type="Proteomes" id="UP000007039">
    <property type="component" value="Chromosome"/>
</dbReference>
<feature type="transmembrane region" description="Helical" evidence="1">
    <location>
        <begin position="36"/>
        <end position="54"/>
    </location>
</feature>
<sequence>MSELANALKKIKQENKKAKFSYGAVKHVGSLTLNKIYFIVLILITILISLYTYFKIPDFDRMVKDYVSVDEDRSMFNKKVAEYEKFKRDNLDSYFYSSLIKKDFTSASNVIERMDNKSAKVEKLKAVLYFAKNDFTMAKSLLESYVQKEKDPTAINLISFIYYSYGDYVKANKMIQKEGLKDGNLLINKGMLAERLGDLRTALEFYEKGLPLIDNDVIKYKVKIKIKSIKLALGIQ</sequence>
<evidence type="ECO:0000256" key="1">
    <source>
        <dbReference type="SAM" id="Phobius"/>
    </source>
</evidence>
<protein>
    <submittedName>
        <fullName evidence="2">Uncharacterized protein</fullName>
    </submittedName>
</protein>